<dbReference type="SUPFAM" id="SSF46689">
    <property type="entry name" value="Homeodomain-like"/>
    <property type="match status" value="1"/>
</dbReference>
<evidence type="ECO:0000259" key="3">
    <source>
        <dbReference type="Pfam" id="PF13556"/>
    </source>
</evidence>
<gene>
    <name evidence="5" type="ORF">DFQ00_108125</name>
    <name evidence="6" type="ORF">HUB98_22785</name>
</gene>
<dbReference type="Pfam" id="PF17853">
    <property type="entry name" value="GGDEF_2"/>
    <property type="match status" value="1"/>
</dbReference>
<proteinExistence type="inferred from homology"/>
<organism evidence="5 7">
    <name type="scientific">Paenibacillus barcinonensis</name>
    <dbReference type="NCBI Taxonomy" id="198119"/>
    <lineage>
        <taxon>Bacteria</taxon>
        <taxon>Bacillati</taxon>
        <taxon>Bacillota</taxon>
        <taxon>Bacilli</taxon>
        <taxon>Bacillales</taxon>
        <taxon>Paenibacillaceae</taxon>
        <taxon>Paenibacillus</taxon>
    </lineage>
</organism>
<reference evidence="5 7" key="1">
    <citation type="submission" date="2018-06" db="EMBL/GenBank/DDBJ databases">
        <title>Genomic Encyclopedia of Type Strains, Phase III (KMG-III): the genomes of soil and plant-associated and newly described type strains.</title>
        <authorList>
            <person name="Whitman W."/>
        </authorList>
    </citation>
    <scope>NUCLEOTIDE SEQUENCE [LARGE SCALE GENOMIC DNA]</scope>
    <source>
        <strain evidence="5 7">CECT 7022</strain>
    </source>
</reference>
<dbReference type="InterPro" id="IPR003018">
    <property type="entry name" value="GAF"/>
</dbReference>
<feature type="domain" description="GAF" evidence="2">
    <location>
        <begin position="130"/>
        <end position="281"/>
    </location>
</feature>
<comment type="similarity">
    <text evidence="1">Belongs to the CdaR family.</text>
</comment>
<dbReference type="Gene3D" id="1.10.10.2840">
    <property type="entry name" value="PucR C-terminal helix-turn-helix domain"/>
    <property type="match status" value="1"/>
</dbReference>
<dbReference type="InterPro" id="IPR041522">
    <property type="entry name" value="CdaR_GGDEF"/>
</dbReference>
<dbReference type="AlphaFoldDB" id="A0A2V4VUC6"/>
<evidence type="ECO:0000313" key="6">
    <source>
        <dbReference type="EMBL" id="QKS58767.1"/>
    </source>
</evidence>
<dbReference type="Proteomes" id="UP000509327">
    <property type="component" value="Chromosome"/>
</dbReference>
<dbReference type="Proteomes" id="UP000247790">
    <property type="component" value="Unassembled WGS sequence"/>
</dbReference>
<dbReference type="OrthoDB" id="143422at2"/>
<evidence type="ECO:0000259" key="4">
    <source>
        <dbReference type="Pfam" id="PF17853"/>
    </source>
</evidence>
<evidence type="ECO:0000259" key="2">
    <source>
        <dbReference type="Pfam" id="PF13185"/>
    </source>
</evidence>
<dbReference type="EMBL" id="QJSW01000008">
    <property type="protein sequence ID" value="PYE48533.1"/>
    <property type="molecule type" value="Genomic_DNA"/>
</dbReference>
<dbReference type="Pfam" id="PF13556">
    <property type="entry name" value="HTH_30"/>
    <property type="match status" value="1"/>
</dbReference>
<feature type="domain" description="CdaR GGDEF-like" evidence="4">
    <location>
        <begin position="446"/>
        <end position="569"/>
    </location>
</feature>
<feature type="domain" description="PucR C-terminal helix-turn-helix" evidence="3">
    <location>
        <begin position="624"/>
        <end position="678"/>
    </location>
</feature>
<dbReference type="PANTHER" id="PTHR33744:SF1">
    <property type="entry name" value="DNA-BINDING TRANSCRIPTIONAL ACTIVATOR ADER"/>
    <property type="match status" value="1"/>
</dbReference>
<evidence type="ECO:0000256" key="1">
    <source>
        <dbReference type="ARBA" id="ARBA00006754"/>
    </source>
</evidence>
<name>A0A2V4VUC6_PAEBA</name>
<dbReference type="InterPro" id="IPR025736">
    <property type="entry name" value="PucR_C-HTH_dom"/>
</dbReference>
<evidence type="ECO:0000313" key="5">
    <source>
        <dbReference type="EMBL" id="PYE48533.1"/>
    </source>
</evidence>
<dbReference type="InterPro" id="IPR042070">
    <property type="entry name" value="PucR_C-HTH_sf"/>
</dbReference>
<evidence type="ECO:0000313" key="7">
    <source>
        <dbReference type="Proteomes" id="UP000247790"/>
    </source>
</evidence>
<accession>A0A2V4VUC6</accession>
<dbReference type="InterPro" id="IPR051448">
    <property type="entry name" value="CdaR-like_regulators"/>
</dbReference>
<sequence length="683" mass="78433">MNTLVEWLRATWGTAAVQIWRRDKYDRQWRCWYPSLDQEAGNPPPLWLDDECEDAALGSTNNIQTLSFSIELLDHCDIKVALPEGIRASTDQGLLLEYVIRDTLMQEQITIERAHHERWLGGLRELTSSLDLNNLLFKILENSLKVIPAASNALFMMIDPDTRKWVPKAQIGFKDSIYRITSDIEEGITGAVYREGKGKIYEDNTLKFEETVRKLSLENASIFAESSHYSGFAKRTIAVPVTMNKDRIGVMLVYQYKDTKLLNESDLIKLQGFADQAAIAISNARMVNELVETNGYLVIRNEIHNLFTQLSMDNRSLPEMIQAVEKNIGLPTRFVDLTKQEWYPVQHKVPFSASELDQTLGKNLAPVTLDSDGEVPYYIFPVHNGPVLAGCFVVQLNRPLRALDYDILEQGSAVVMLQLMNTYSMTEMVYRRRRDFFEELIQYREPAELADKMQRFGLSSQKPMFVCLLHLAENVQDLKESNILMQRLIALIEKELSGESVLLFSSHDKVTLLIQAHQARIQHQLAGKLKSLLKQDANSGLPLLYGGIGGLYSGLEHVARSHEEASRTLLFLRKSQRTGIMQYEEIGINRLFLQQDMKEIESYIHDVLSPLRSYKYQAEELELTLRVYMENNRSMSLTAEQLHIHPNTLYTRLRKLEEILALDLNDSEDWMKVYLACHLSKIY</sequence>
<dbReference type="Gene3D" id="3.30.450.40">
    <property type="match status" value="1"/>
</dbReference>
<dbReference type="EMBL" id="CP054614">
    <property type="protein sequence ID" value="QKS58767.1"/>
    <property type="molecule type" value="Genomic_DNA"/>
</dbReference>
<dbReference type="RefSeq" id="WP_110897196.1">
    <property type="nucleotide sequence ID" value="NZ_CP054614.1"/>
</dbReference>
<dbReference type="InterPro" id="IPR009057">
    <property type="entry name" value="Homeodomain-like_sf"/>
</dbReference>
<evidence type="ECO:0000313" key="8">
    <source>
        <dbReference type="Proteomes" id="UP000509327"/>
    </source>
</evidence>
<dbReference type="SUPFAM" id="SSF55781">
    <property type="entry name" value="GAF domain-like"/>
    <property type="match status" value="1"/>
</dbReference>
<reference evidence="6 8" key="2">
    <citation type="submission" date="2020-06" db="EMBL/GenBank/DDBJ databases">
        <title>Complete genome of Paenibacillus barcinonensis KACC11450.</title>
        <authorList>
            <person name="Kim M."/>
            <person name="Park Y.-J."/>
            <person name="Shin J.-H."/>
        </authorList>
    </citation>
    <scope>NUCLEOTIDE SEQUENCE [LARGE SCALE GENOMIC DNA]</scope>
    <source>
        <strain evidence="6 8">KACC11450</strain>
    </source>
</reference>
<protein>
    <submittedName>
        <fullName evidence="6">Helix-turn-helix domain-containing protein</fullName>
    </submittedName>
    <submittedName>
        <fullName evidence="5">PucR-like helix-turn-helix protein</fullName>
    </submittedName>
</protein>
<dbReference type="InterPro" id="IPR029016">
    <property type="entry name" value="GAF-like_dom_sf"/>
</dbReference>
<dbReference type="PANTHER" id="PTHR33744">
    <property type="entry name" value="CARBOHYDRATE DIACID REGULATOR"/>
    <property type="match status" value="1"/>
</dbReference>
<keyword evidence="8" id="KW-1185">Reference proteome</keyword>
<dbReference type="Pfam" id="PF13185">
    <property type="entry name" value="GAF_2"/>
    <property type="match status" value="1"/>
</dbReference>